<dbReference type="Pfam" id="PF07841">
    <property type="entry name" value="DM4_12"/>
    <property type="match status" value="2"/>
</dbReference>
<keyword evidence="2" id="KW-1185">Reference proteome</keyword>
<dbReference type="OrthoDB" id="8186940at2759"/>
<dbReference type="Proteomes" id="UP001152799">
    <property type="component" value="Chromosome 8"/>
</dbReference>
<dbReference type="PANTHER" id="PTHR21398:SF21">
    <property type="entry name" value="AGAP004005-PA"/>
    <property type="match status" value="1"/>
</dbReference>
<evidence type="ECO:0000313" key="2">
    <source>
        <dbReference type="Proteomes" id="UP001152799"/>
    </source>
</evidence>
<accession>A0A9N9QN39</accession>
<dbReference type="InterPro" id="IPR006631">
    <property type="entry name" value="DM4_12"/>
</dbReference>
<reference evidence="1" key="1">
    <citation type="submission" date="2022-01" db="EMBL/GenBank/DDBJ databases">
        <authorList>
            <person name="King R."/>
        </authorList>
    </citation>
    <scope>NUCLEOTIDE SEQUENCE</scope>
</reference>
<proteinExistence type="predicted"/>
<dbReference type="PANTHER" id="PTHR21398">
    <property type="entry name" value="AGAP007094-PA"/>
    <property type="match status" value="1"/>
</dbReference>
<name>A0A9N9QN39_9CUCU</name>
<protein>
    <submittedName>
        <fullName evidence="1">Uncharacterized protein</fullName>
    </submittedName>
</protein>
<evidence type="ECO:0000313" key="1">
    <source>
        <dbReference type="EMBL" id="CAG9772591.1"/>
    </source>
</evidence>
<gene>
    <name evidence="1" type="ORF">CEUTPL_LOCUS12997</name>
</gene>
<dbReference type="SMART" id="SM00718">
    <property type="entry name" value="DM4_12"/>
    <property type="match status" value="2"/>
</dbReference>
<dbReference type="EMBL" id="OU892284">
    <property type="protein sequence ID" value="CAG9772591.1"/>
    <property type="molecule type" value="Genomic_DNA"/>
</dbReference>
<organism evidence="1 2">
    <name type="scientific">Ceutorhynchus assimilis</name>
    <name type="common">cabbage seed weevil</name>
    <dbReference type="NCBI Taxonomy" id="467358"/>
    <lineage>
        <taxon>Eukaryota</taxon>
        <taxon>Metazoa</taxon>
        <taxon>Ecdysozoa</taxon>
        <taxon>Arthropoda</taxon>
        <taxon>Hexapoda</taxon>
        <taxon>Insecta</taxon>
        <taxon>Pterygota</taxon>
        <taxon>Neoptera</taxon>
        <taxon>Endopterygota</taxon>
        <taxon>Coleoptera</taxon>
        <taxon>Polyphaga</taxon>
        <taxon>Cucujiformia</taxon>
        <taxon>Curculionidae</taxon>
        <taxon>Ceutorhynchinae</taxon>
        <taxon>Ceutorhynchus</taxon>
    </lineage>
</organism>
<sequence length="367" mass="42405">MAFVSIESNENLAVVDGTLKHLSRNKRYLVWKEGVNWVAMIFGIGIPFEVGPNSVTLGLFVKSYYQLPNNSSYYTHPQLDFERKKRSMSRWTMYQLIEHYMKSNHYMDGKACLLKSICEIAAIGLEERSGLLAEIVHTILTLEHFHSSTVKDISHILSREKRYLVWKPGVNWASVIFGIGIPVDNIEPAAATIGMTMKAYYQLPNNSSYYTRPEIDFERKRKKRSVSRWTIYKFLEYHFDRNNYPDGKACLLKSICEVSSIQLEKRSGLLSEIVHSILTINYSFRSEFNLIKINFRQVACIVDEVLFACEISFAIPSSTKDDIEDHSNNEYHAAEKLGRDFGACDRLYPECPIDPIRQFSRFMNVLI</sequence>
<dbReference type="AlphaFoldDB" id="A0A9N9QN39"/>